<dbReference type="Gene3D" id="2.60.40.10">
    <property type="entry name" value="Immunoglobulins"/>
    <property type="match status" value="4"/>
</dbReference>
<dbReference type="AlphaFoldDB" id="A0A2S8FDQ5"/>
<dbReference type="NCBIfam" id="TIGR01965">
    <property type="entry name" value="VCBS_repeat"/>
    <property type="match status" value="1"/>
</dbReference>
<accession>A0A2S8FDQ5</accession>
<gene>
    <name evidence="3" type="ORF">C5Y83_23265</name>
</gene>
<dbReference type="InterPro" id="IPR002126">
    <property type="entry name" value="Cadherin-like_dom"/>
</dbReference>
<evidence type="ECO:0000256" key="1">
    <source>
        <dbReference type="SAM" id="MobiDB-lite"/>
    </source>
</evidence>
<dbReference type="Proteomes" id="UP000238322">
    <property type="component" value="Unassembled WGS sequence"/>
</dbReference>
<dbReference type="GO" id="GO:0016020">
    <property type="term" value="C:membrane"/>
    <property type="evidence" value="ECO:0007669"/>
    <property type="project" value="InterPro"/>
</dbReference>
<name>A0A2S8FDQ5_9BACT</name>
<dbReference type="EMBL" id="PUHY01000014">
    <property type="protein sequence ID" value="PQO30289.1"/>
    <property type="molecule type" value="Genomic_DNA"/>
</dbReference>
<proteinExistence type="predicted"/>
<dbReference type="NCBIfam" id="NF012211">
    <property type="entry name" value="tand_rpt_95"/>
    <property type="match status" value="1"/>
</dbReference>
<dbReference type="InterPro" id="IPR010221">
    <property type="entry name" value="VCBS_dom"/>
</dbReference>
<evidence type="ECO:0000313" key="3">
    <source>
        <dbReference type="EMBL" id="PQO30289.1"/>
    </source>
</evidence>
<dbReference type="Pfam" id="PF17803">
    <property type="entry name" value="Cadherin_4"/>
    <property type="match status" value="2"/>
</dbReference>
<dbReference type="GO" id="GO:0005509">
    <property type="term" value="F:calcium ion binding"/>
    <property type="evidence" value="ECO:0007669"/>
    <property type="project" value="InterPro"/>
</dbReference>
<reference evidence="3 4" key="1">
    <citation type="submission" date="2018-02" db="EMBL/GenBank/DDBJ databases">
        <title>Comparative genomes isolates from brazilian mangrove.</title>
        <authorList>
            <person name="Araujo J.E."/>
            <person name="Taketani R.G."/>
            <person name="Silva M.C.P."/>
            <person name="Loureco M.V."/>
            <person name="Andreote F.D."/>
        </authorList>
    </citation>
    <scope>NUCLEOTIDE SEQUENCE [LARGE SCALE GENOMIC DNA]</scope>
    <source>
        <strain evidence="3 4">Hex-1 MGV</strain>
    </source>
</reference>
<dbReference type="GO" id="GO:0007156">
    <property type="term" value="P:homophilic cell adhesion via plasma membrane adhesion molecules"/>
    <property type="evidence" value="ECO:0007669"/>
    <property type="project" value="InterPro"/>
</dbReference>
<evidence type="ECO:0000259" key="2">
    <source>
        <dbReference type="PROSITE" id="PS50268"/>
    </source>
</evidence>
<dbReference type="PANTHER" id="PTHR14139:SF2">
    <property type="entry name" value="CALSYNTENIN-1"/>
    <property type="match status" value="1"/>
</dbReference>
<dbReference type="PANTHER" id="PTHR14139">
    <property type="entry name" value="CALSYNTENIN"/>
    <property type="match status" value="1"/>
</dbReference>
<dbReference type="PROSITE" id="PS50268">
    <property type="entry name" value="CADHERIN_2"/>
    <property type="match status" value="2"/>
</dbReference>
<feature type="domain" description="Cadherin" evidence="2">
    <location>
        <begin position="669"/>
        <end position="763"/>
    </location>
</feature>
<organism evidence="3 4">
    <name type="scientific">Blastopirellula marina</name>
    <dbReference type="NCBI Taxonomy" id="124"/>
    <lineage>
        <taxon>Bacteria</taxon>
        <taxon>Pseudomonadati</taxon>
        <taxon>Planctomycetota</taxon>
        <taxon>Planctomycetia</taxon>
        <taxon>Pirellulales</taxon>
        <taxon>Pirellulaceae</taxon>
        <taxon>Blastopirellula</taxon>
    </lineage>
</organism>
<comment type="caution">
    <text evidence="3">The sequence shown here is derived from an EMBL/GenBank/DDBJ whole genome shotgun (WGS) entry which is preliminary data.</text>
</comment>
<dbReference type="InterPro" id="IPR013783">
    <property type="entry name" value="Ig-like_fold"/>
</dbReference>
<sequence length="1251" mass="128776">MSFASEGNFEVGSNEKSPWIGSVRIHQHVAIAQALGDRNRRCCHRGKLSKTFHHGGILSSRADNAPRNRPRMGARSNDCPSDLRRFSMRFKRPRFQSSFGEQLEDRSMLSGTPLDLDLSAVPTQTVFAGETLSFNLGELGATVGEGEGGPGTVMYQLDPDADERPEGMSMTFSGDFQWTPTAEQEGLYSVKIIAVENGNPINADVEELMIDVRVGRPVVDLNGEEQEGVDYDAVFQVEHGPVNVVSGDVSVSDENDDLLQSATITLTNPLDGADEGLSVNVEGTNINVEYSEGSILLTGEDTAENYAQVLQTLTYDNANSDADPTSRIVEISVSDGEYESTVATATIAVNHAPDLQPIEDQSIEAGQSAEVVITATDKNEGDELFLLLDVETPEYVTLTQEPGTWEATLGIAPGADVEPGEYVIRVMSIDQHGMADAESFVLTVSAAANTAPTISSVDDQSIDQDAATDPLAFTIGDAESAVEDLIVSVESDNPALVDPAGIIVTGEGADKTLVVTPLATATGTANITISVSDGEETTTESFLLTVNEVMANTAPTITSVDDQSIDQDTATDPLAFAIGDAESAIEDLIVSVESDNPALVDPAGIIVTGEGADKTLIVTPLAGLTGTANITISVSDGEETTTESFLLTVNQVVANTAPTVTSVDDQTIDQDSATDPLAFTIGDAESAVEDLTFSVESDNPALVDPAGILVAGEGADKTLIVTPLAGLTGTANITISVSDGEETTTESFLLTVNEVVANTAPTITSVEDQAIDQDSATDPLAFTIGDAESAIEDLTVVVESDNPALVDPAGIIVTGEGADKTLIVTPLAGTFGSANVTISVSDGEETTTESFVLTVNEVTASPLAELDSYATDANTPLSVDPAGVLTNDTGDALSVTEVNGDAVNVGNPVELTSGATVTINADGSLSFDPAGKYASLAEGESTVETVSYTATDSSAGTATADVEISITGVNDAPIATDDAYATESDTALSLTVTGVLANDTDVDNGDTMTITAVNGVAEDVGQTVELTSGALLTLNADGGMTFDPNGQFEDLAEPANVSFSYTIADSHGLTSEATVVVTVSAPSGVANENAAPINSVPGEQATDNDTPLVFDAAGGNAITVSDMDAGDAMVEVTVSVDNGVLTLANGFESFRHKLLGSIDQINSLLNGLVYTPTAGFEGTATLTVVTDDLGNTGFGGAKADADSVLIAVAAAAATGGVEGSADAPASEGDSVDSIVGSDDDLDDLFNPCHFA</sequence>
<feature type="domain" description="Cadherin" evidence="2">
    <location>
        <begin position="436"/>
        <end position="557"/>
    </location>
</feature>
<evidence type="ECO:0000313" key="4">
    <source>
        <dbReference type="Proteomes" id="UP000238322"/>
    </source>
</evidence>
<dbReference type="InterPro" id="IPR040853">
    <property type="entry name" value="RapA2_cadherin-like"/>
</dbReference>
<protein>
    <recommendedName>
        <fullName evidence="2">Cadherin domain-containing protein</fullName>
    </recommendedName>
</protein>
<feature type="region of interest" description="Disordered" evidence="1">
    <location>
        <begin position="54"/>
        <end position="79"/>
    </location>
</feature>